<dbReference type="EMBL" id="JBBPBN010000083">
    <property type="protein sequence ID" value="KAK8982911.1"/>
    <property type="molecule type" value="Genomic_DNA"/>
</dbReference>
<protein>
    <submittedName>
        <fullName evidence="1">Uncharacterized protein</fullName>
    </submittedName>
</protein>
<sequence>MEISTHFNRKRVFEHLNDGLDAKMREVIKIIEDRVVELNPGNWGTQGFGPVEDIDMLKIAHFPCSITGASPIINKIEWFYRESSLSLMSLLWNTYHENEKAHGVIGMLVPSLVITAITDGVCNVQCMSYRFIGAIVSASTGTVVLEEGRNGDIQG</sequence>
<proteinExistence type="predicted"/>
<gene>
    <name evidence="1" type="ORF">V6N11_054896</name>
</gene>
<organism evidence="1 2">
    <name type="scientific">Hibiscus sabdariffa</name>
    <name type="common">roselle</name>
    <dbReference type="NCBI Taxonomy" id="183260"/>
    <lineage>
        <taxon>Eukaryota</taxon>
        <taxon>Viridiplantae</taxon>
        <taxon>Streptophyta</taxon>
        <taxon>Embryophyta</taxon>
        <taxon>Tracheophyta</taxon>
        <taxon>Spermatophyta</taxon>
        <taxon>Magnoliopsida</taxon>
        <taxon>eudicotyledons</taxon>
        <taxon>Gunneridae</taxon>
        <taxon>Pentapetalae</taxon>
        <taxon>rosids</taxon>
        <taxon>malvids</taxon>
        <taxon>Malvales</taxon>
        <taxon>Malvaceae</taxon>
        <taxon>Malvoideae</taxon>
        <taxon>Hibiscus</taxon>
    </lineage>
</organism>
<reference evidence="1 2" key="1">
    <citation type="journal article" date="2024" name="G3 (Bethesda)">
        <title>Genome assembly of Hibiscus sabdariffa L. provides insights into metabolisms of medicinal natural products.</title>
        <authorList>
            <person name="Kim T."/>
        </authorList>
    </citation>
    <scope>NUCLEOTIDE SEQUENCE [LARGE SCALE GENOMIC DNA]</scope>
    <source>
        <strain evidence="1">TK-2024</strain>
        <tissue evidence="1">Old leaves</tissue>
    </source>
</reference>
<evidence type="ECO:0000313" key="2">
    <source>
        <dbReference type="Proteomes" id="UP001396334"/>
    </source>
</evidence>
<evidence type="ECO:0000313" key="1">
    <source>
        <dbReference type="EMBL" id="KAK8982911.1"/>
    </source>
</evidence>
<comment type="caution">
    <text evidence="1">The sequence shown here is derived from an EMBL/GenBank/DDBJ whole genome shotgun (WGS) entry which is preliminary data.</text>
</comment>
<name>A0ABR2P3E2_9ROSI</name>
<accession>A0ABR2P3E2</accession>
<dbReference type="Proteomes" id="UP001396334">
    <property type="component" value="Unassembled WGS sequence"/>
</dbReference>
<keyword evidence="2" id="KW-1185">Reference proteome</keyword>